<dbReference type="Proteomes" id="UP000095283">
    <property type="component" value="Unplaced"/>
</dbReference>
<accession>A0A1I7X3M5</accession>
<evidence type="ECO:0000256" key="1">
    <source>
        <dbReference type="SAM" id="MobiDB-lite"/>
    </source>
</evidence>
<protein>
    <submittedName>
        <fullName evidence="3">CHHC U11-48K-type domain-containing protein</fullName>
    </submittedName>
</protein>
<evidence type="ECO:0000313" key="3">
    <source>
        <dbReference type="WBParaSite" id="Hba_12030"/>
    </source>
</evidence>
<feature type="region of interest" description="Disordered" evidence="1">
    <location>
        <begin position="88"/>
        <end position="108"/>
    </location>
</feature>
<organism evidence="2 3">
    <name type="scientific">Heterorhabditis bacteriophora</name>
    <name type="common">Entomopathogenic nematode worm</name>
    <dbReference type="NCBI Taxonomy" id="37862"/>
    <lineage>
        <taxon>Eukaryota</taxon>
        <taxon>Metazoa</taxon>
        <taxon>Ecdysozoa</taxon>
        <taxon>Nematoda</taxon>
        <taxon>Chromadorea</taxon>
        <taxon>Rhabditida</taxon>
        <taxon>Rhabditina</taxon>
        <taxon>Rhabditomorpha</taxon>
        <taxon>Strongyloidea</taxon>
        <taxon>Heterorhabditidae</taxon>
        <taxon>Heterorhabditis</taxon>
    </lineage>
</organism>
<dbReference type="AlphaFoldDB" id="A0A1I7X3M5"/>
<dbReference type="WBParaSite" id="Hba_12030">
    <property type="protein sequence ID" value="Hba_12030"/>
    <property type="gene ID" value="Hba_12030"/>
</dbReference>
<reference evidence="3" key="1">
    <citation type="submission" date="2016-11" db="UniProtKB">
        <authorList>
            <consortium name="WormBaseParasite"/>
        </authorList>
    </citation>
    <scope>IDENTIFICATION</scope>
</reference>
<proteinExistence type="predicted"/>
<evidence type="ECO:0000313" key="2">
    <source>
        <dbReference type="Proteomes" id="UP000095283"/>
    </source>
</evidence>
<sequence length="360" mass="40380">MHDYFCPLSKEVTMNEYLIAKHSVEPNPQAVTGCLFAAYPVCVLKWLAKNIVGLMETIALSMFIRFHEGLHKYKVISNLQSKRKRSNSLTNYNKNHGQSVSLPQSARQTPMRFGEEELYRKVVNKKSNLLKIDKILLIVSRSSLGSSDSHSSVAKSEDYTQDFVAEEDESVIGTTTIFMDSILLIFVAVRGPEITCFESLLSQRQISRSLGPLTLDCEFRAFFIFPALVDCMRRGGVLHGNESSCMKGLSSGRNSLGGTLTQQLYLSLLQPFFPRSEVDAVITVLYVKSIISTIPKILIRAVEARVSSFDILLKYENAQVSRVTTVQFEVCTSPLILAIPGPSTCSTLLFPWDWNHYMSH</sequence>
<name>A0A1I7X3M5_HETBA</name>
<keyword evidence="2" id="KW-1185">Reference proteome</keyword>